<dbReference type="PANTHER" id="PTHR16166">
    <property type="entry name" value="VACUOLAR PROTEIN SORTING-ASSOCIATED PROTEIN VPS13"/>
    <property type="match status" value="1"/>
</dbReference>
<evidence type="ECO:0000256" key="2">
    <source>
        <dbReference type="SAM" id="MobiDB-lite"/>
    </source>
</evidence>
<evidence type="ECO:0000313" key="4">
    <source>
        <dbReference type="Proteomes" id="UP000481861"/>
    </source>
</evidence>
<dbReference type="GO" id="GO:0006623">
    <property type="term" value="P:protein targeting to vacuole"/>
    <property type="evidence" value="ECO:0007669"/>
    <property type="project" value="TreeGrafter"/>
</dbReference>
<evidence type="ECO:0000256" key="1">
    <source>
        <dbReference type="ARBA" id="ARBA00006545"/>
    </source>
</evidence>
<evidence type="ECO:0000313" key="3">
    <source>
        <dbReference type="EMBL" id="KAF2870836.1"/>
    </source>
</evidence>
<comment type="caution">
    <text evidence="3">The sequence shown here is derived from an EMBL/GenBank/DDBJ whole genome shotgun (WGS) entry which is preliminary data.</text>
</comment>
<dbReference type="AlphaFoldDB" id="A0A7C8M7I3"/>
<dbReference type="Proteomes" id="UP000481861">
    <property type="component" value="Unassembled WGS sequence"/>
</dbReference>
<reference evidence="3 4" key="1">
    <citation type="submission" date="2020-01" db="EMBL/GenBank/DDBJ databases">
        <authorList>
            <consortium name="DOE Joint Genome Institute"/>
            <person name="Haridas S."/>
            <person name="Albert R."/>
            <person name="Binder M."/>
            <person name="Bloem J."/>
            <person name="Labutti K."/>
            <person name="Salamov A."/>
            <person name="Andreopoulos B."/>
            <person name="Baker S.E."/>
            <person name="Barry K."/>
            <person name="Bills G."/>
            <person name="Bluhm B.H."/>
            <person name="Cannon C."/>
            <person name="Castanera R."/>
            <person name="Culley D.E."/>
            <person name="Daum C."/>
            <person name="Ezra D."/>
            <person name="Gonzalez J.B."/>
            <person name="Henrissat B."/>
            <person name="Kuo A."/>
            <person name="Liang C."/>
            <person name="Lipzen A."/>
            <person name="Lutzoni F."/>
            <person name="Magnuson J."/>
            <person name="Mondo S."/>
            <person name="Nolan M."/>
            <person name="Ohm R."/>
            <person name="Pangilinan J."/>
            <person name="Park H.-J.H."/>
            <person name="Ramirez L."/>
            <person name="Alfaro M."/>
            <person name="Sun H."/>
            <person name="Tritt A."/>
            <person name="Yoshinaga Y."/>
            <person name="Zwiers L.-H.L."/>
            <person name="Turgeon B.G."/>
            <person name="Goodwin S.B."/>
            <person name="Spatafora J.W."/>
            <person name="Crous P.W."/>
            <person name="Grigoriev I.V."/>
        </authorList>
    </citation>
    <scope>NUCLEOTIDE SEQUENCE [LARGE SCALE GENOMIC DNA]</scope>
    <source>
        <strain evidence="3 4">CBS 611.86</strain>
    </source>
</reference>
<protein>
    <submittedName>
        <fullName evidence="3">Uncharacterized protein</fullName>
    </submittedName>
</protein>
<dbReference type="OrthoDB" id="428159at2759"/>
<feature type="region of interest" description="Disordered" evidence="2">
    <location>
        <begin position="65"/>
        <end position="95"/>
    </location>
</feature>
<feature type="region of interest" description="Disordered" evidence="2">
    <location>
        <begin position="1"/>
        <end position="42"/>
    </location>
</feature>
<comment type="similarity">
    <text evidence="1">Belongs to the VPS13 family.</text>
</comment>
<sequence>MVEITMVDHQNERDEEVPSYTPSHTPLELESPSNRDTMSVPPAYAQMAADNEVSLDDRPIEHYKPERPAASTAPSSPIHTVPRRPLPGQPSATASSPWFASTFHEASSLVPVPPTAPVELPAELHAVYLSEIARNVAETGGRTCSILRDRQAVWLVKRKKMVLCPLAATVLVKEGLICHKDLEFISPSSGVKRDPSDPVSGVFLATYDILNDTMHGLVEGPVEFGREVAPLMKGKQRADATGPVGSPVENPKAARHMAVGTGKFATGAAKGMGRIVGTMAKSPMTLTYAVTRGFHNVPKLYGEEVREYENITDLRSGLAVGALGLGHGIGDGLKDIFLKPIEGAQKDGALGFVKGIGKGLGNAAWKPAAGCVGVVGYSSVGVYQQIKKIKWSSKDPEGDNARSVGEAEFVDLSDELRLEVVKMWCQVMMHKN</sequence>
<proteinExistence type="inferred from homology"/>
<keyword evidence="4" id="KW-1185">Reference proteome</keyword>
<accession>A0A7C8M7I3</accession>
<gene>
    <name evidence="3" type="ORF">BDV95DRAFT_668935</name>
</gene>
<dbReference type="InterPro" id="IPR026847">
    <property type="entry name" value="VPS13"/>
</dbReference>
<name>A0A7C8M7I3_9PLEO</name>
<dbReference type="EMBL" id="JAADJZ010000013">
    <property type="protein sequence ID" value="KAF2870836.1"/>
    <property type="molecule type" value="Genomic_DNA"/>
</dbReference>
<dbReference type="GO" id="GO:0045053">
    <property type="term" value="P:protein retention in Golgi apparatus"/>
    <property type="evidence" value="ECO:0007669"/>
    <property type="project" value="TreeGrafter"/>
</dbReference>
<organism evidence="3 4">
    <name type="scientific">Massariosphaeria phaeospora</name>
    <dbReference type="NCBI Taxonomy" id="100035"/>
    <lineage>
        <taxon>Eukaryota</taxon>
        <taxon>Fungi</taxon>
        <taxon>Dikarya</taxon>
        <taxon>Ascomycota</taxon>
        <taxon>Pezizomycotina</taxon>
        <taxon>Dothideomycetes</taxon>
        <taxon>Pleosporomycetidae</taxon>
        <taxon>Pleosporales</taxon>
        <taxon>Pleosporales incertae sedis</taxon>
        <taxon>Massariosphaeria</taxon>
    </lineage>
</organism>
<dbReference type="PANTHER" id="PTHR16166:SF93">
    <property type="entry name" value="INTERMEMBRANE LIPID TRANSFER PROTEIN VPS13"/>
    <property type="match status" value="1"/>
</dbReference>